<dbReference type="EMBL" id="BAABME010010289">
    <property type="protein sequence ID" value="GAA0177188.1"/>
    <property type="molecule type" value="Genomic_DNA"/>
</dbReference>
<name>A0AAV3RJZ6_LITER</name>
<dbReference type="Proteomes" id="UP001454036">
    <property type="component" value="Unassembled WGS sequence"/>
</dbReference>
<accession>A0AAV3RJZ6</accession>
<evidence type="ECO:0000313" key="3">
    <source>
        <dbReference type="Proteomes" id="UP001454036"/>
    </source>
</evidence>
<evidence type="ECO:0000313" key="2">
    <source>
        <dbReference type="EMBL" id="GAA0177188.1"/>
    </source>
</evidence>
<dbReference type="AlphaFoldDB" id="A0AAV3RJZ6"/>
<gene>
    <name evidence="2" type="ORF">LIER_29669</name>
</gene>
<keyword evidence="3" id="KW-1185">Reference proteome</keyword>
<feature type="region of interest" description="Disordered" evidence="1">
    <location>
        <begin position="1"/>
        <end position="112"/>
    </location>
</feature>
<evidence type="ECO:0000256" key="1">
    <source>
        <dbReference type="SAM" id="MobiDB-lite"/>
    </source>
</evidence>
<protein>
    <submittedName>
        <fullName evidence="2">Uncharacterized protein</fullName>
    </submittedName>
</protein>
<comment type="caution">
    <text evidence="2">The sequence shown here is derived from an EMBL/GenBank/DDBJ whole genome shotgun (WGS) entry which is preliminary data.</text>
</comment>
<proteinExistence type="predicted"/>
<organism evidence="2 3">
    <name type="scientific">Lithospermum erythrorhizon</name>
    <name type="common">Purple gromwell</name>
    <name type="synonym">Lithospermum officinale var. erythrorhizon</name>
    <dbReference type="NCBI Taxonomy" id="34254"/>
    <lineage>
        <taxon>Eukaryota</taxon>
        <taxon>Viridiplantae</taxon>
        <taxon>Streptophyta</taxon>
        <taxon>Embryophyta</taxon>
        <taxon>Tracheophyta</taxon>
        <taxon>Spermatophyta</taxon>
        <taxon>Magnoliopsida</taxon>
        <taxon>eudicotyledons</taxon>
        <taxon>Gunneridae</taxon>
        <taxon>Pentapetalae</taxon>
        <taxon>asterids</taxon>
        <taxon>lamiids</taxon>
        <taxon>Boraginales</taxon>
        <taxon>Boraginaceae</taxon>
        <taxon>Boraginoideae</taxon>
        <taxon>Lithospermeae</taxon>
        <taxon>Lithospermum</taxon>
    </lineage>
</organism>
<feature type="compositionally biased region" description="Polar residues" evidence="1">
    <location>
        <begin position="1"/>
        <end position="10"/>
    </location>
</feature>
<reference evidence="2 3" key="1">
    <citation type="submission" date="2024-01" db="EMBL/GenBank/DDBJ databases">
        <title>The complete chloroplast genome sequence of Lithospermum erythrorhizon: insights into the phylogenetic relationship among Boraginaceae species and the maternal lineages of purple gromwells.</title>
        <authorList>
            <person name="Okada T."/>
            <person name="Watanabe K."/>
        </authorList>
    </citation>
    <scope>NUCLEOTIDE SEQUENCE [LARGE SCALE GENOMIC DNA]</scope>
</reference>
<sequence length="153" mass="16443">MVKTRGGSSSRTRKEGSQNPNIVGMTSDGQPIPLQEPNPEHGEQFQFEPSGTNEGMGVHVPPTSDDSGKNPIPDSNSAEKVASTEILVSPIGGEHKGRNVDSQQVGVEKGVGDVNPSPRVLRVSNQVSKTLWLRQAISLQRLIALLTLQWLKS</sequence>